<dbReference type="Proteomes" id="UP000000328">
    <property type="component" value="Chromosome"/>
</dbReference>
<dbReference type="InterPro" id="IPR020596">
    <property type="entry name" value="rRNA_Ade_Mease_Trfase_CS"/>
</dbReference>
<sequence>MLDLGAGTGKLTLGLVALGLDVTAVEPDPEMRAELERAVPSVTSRAGQAEGIPLPDEAVDAVFIGQAFHWFDVPVAMTEIGRVLRPGGVCVPMWNYEDESVPWIAEFTTLGRDGAHRPTSIEDMREVTHPAFESFESDRFRHTQRRTAETLLETIATYSKVIVSAPEESAALLGRLRQFLSENPATANGEFDLPLVTTVLRARRRS</sequence>
<comment type="similarity">
    <text evidence="1">Belongs to the methyltransferase superfamily.</text>
</comment>
<feature type="domain" description="Methyltransferase type 11" evidence="4">
    <location>
        <begin position="2"/>
        <end position="91"/>
    </location>
</feature>
<reference evidence="5 6" key="1">
    <citation type="journal article" date="2010" name="Cell Res.">
        <title>Complete genome sequence of the rifamycin SV-producing Amycolatopsis mediterranei U32 revealed its genetic characteristics in phylogeny and metabolism.</title>
        <authorList>
            <person name="Zhao W."/>
            <person name="Zhong Y."/>
            <person name="Yuan H."/>
            <person name="Wang J."/>
            <person name="Zheng H."/>
            <person name="Wang Y."/>
            <person name="Cen X."/>
            <person name="Xu F."/>
            <person name="Bai J."/>
            <person name="Han X."/>
            <person name="Lu G."/>
            <person name="Zhu Y."/>
            <person name="Shao Z."/>
            <person name="Yan H."/>
            <person name="Li C."/>
            <person name="Peng N."/>
            <person name="Zhang Z."/>
            <person name="Zhang Y."/>
            <person name="Lin W."/>
            <person name="Fan Y."/>
            <person name="Qin Z."/>
            <person name="Hu Y."/>
            <person name="Zhu B."/>
            <person name="Wang S."/>
            <person name="Ding X."/>
            <person name="Zhao G.P."/>
        </authorList>
    </citation>
    <scope>NUCLEOTIDE SEQUENCE [LARGE SCALE GENOMIC DNA]</scope>
    <source>
        <strain evidence="6">U-32</strain>
    </source>
</reference>
<dbReference type="OrthoDB" id="9797252at2"/>
<dbReference type="Pfam" id="PF08241">
    <property type="entry name" value="Methyltransf_11"/>
    <property type="match status" value="1"/>
</dbReference>
<organism evidence="5 6">
    <name type="scientific">Amycolatopsis mediterranei (strain U-32)</name>
    <dbReference type="NCBI Taxonomy" id="749927"/>
    <lineage>
        <taxon>Bacteria</taxon>
        <taxon>Bacillati</taxon>
        <taxon>Actinomycetota</taxon>
        <taxon>Actinomycetes</taxon>
        <taxon>Pseudonocardiales</taxon>
        <taxon>Pseudonocardiaceae</taxon>
        <taxon>Amycolatopsis</taxon>
    </lineage>
</organism>
<evidence type="ECO:0000313" key="5">
    <source>
        <dbReference type="EMBL" id="ADJ50428.1"/>
    </source>
</evidence>
<dbReference type="HOGENOM" id="CLU_049344_3_0_11"/>
<dbReference type="PANTHER" id="PTHR44942:SF4">
    <property type="entry name" value="METHYLTRANSFERASE TYPE 11 DOMAIN-CONTAINING PROTEIN"/>
    <property type="match status" value="1"/>
</dbReference>
<dbReference type="KEGG" id="amd:AMED_8735"/>
<dbReference type="InterPro" id="IPR051052">
    <property type="entry name" value="Diverse_substrate_MTase"/>
</dbReference>
<dbReference type="AlphaFoldDB" id="A0A0H3DJT5"/>
<keyword evidence="3 5" id="KW-0808">Transferase</keyword>
<protein>
    <submittedName>
        <fullName evidence="5">Methyltransferase type 11</fullName>
    </submittedName>
</protein>
<dbReference type="InterPro" id="IPR029063">
    <property type="entry name" value="SAM-dependent_MTases_sf"/>
</dbReference>
<evidence type="ECO:0000313" key="6">
    <source>
        <dbReference type="Proteomes" id="UP000000328"/>
    </source>
</evidence>
<name>A0A0H3DJT5_AMYMU</name>
<dbReference type="PROSITE" id="PS01131">
    <property type="entry name" value="RRNA_A_DIMETH"/>
    <property type="match status" value="1"/>
</dbReference>
<dbReference type="PANTHER" id="PTHR44942">
    <property type="entry name" value="METHYLTRANSF_11 DOMAIN-CONTAINING PROTEIN"/>
    <property type="match status" value="1"/>
</dbReference>
<gene>
    <name evidence="5" type="ordered locus">AMED_8735</name>
</gene>
<dbReference type="GO" id="GO:0000179">
    <property type="term" value="F:rRNA (adenine-N6,N6-)-dimethyltransferase activity"/>
    <property type="evidence" value="ECO:0007669"/>
    <property type="project" value="InterPro"/>
</dbReference>
<proteinExistence type="inferred from homology"/>
<dbReference type="CDD" id="cd02440">
    <property type="entry name" value="AdoMet_MTases"/>
    <property type="match status" value="1"/>
</dbReference>
<evidence type="ECO:0000256" key="1">
    <source>
        <dbReference type="ARBA" id="ARBA00008361"/>
    </source>
</evidence>
<dbReference type="SUPFAM" id="SSF53335">
    <property type="entry name" value="S-adenosyl-L-methionine-dependent methyltransferases"/>
    <property type="match status" value="1"/>
</dbReference>
<dbReference type="eggNOG" id="COG2226">
    <property type="taxonomic scope" value="Bacteria"/>
</dbReference>
<evidence type="ECO:0000256" key="2">
    <source>
        <dbReference type="ARBA" id="ARBA00022603"/>
    </source>
</evidence>
<accession>A0A0H3DJT5</accession>
<keyword evidence="2 5" id="KW-0489">Methyltransferase</keyword>
<dbReference type="PATRIC" id="fig|749927.5.peg.9067"/>
<dbReference type="Gene3D" id="3.40.50.150">
    <property type="entry name" value="Vaccinia Virus protein VP39"/>
    <property type="match status" value="1"/>
</dbReference>
<evidence type="ECO:0000259" key="4">
    <source>
        <dbReference type="Pfam" id="PF08241"/>
    </source>
</evidence>
<evidence type="ECO:0000256" key="3">
    <source>
        <dbReference type="ARBA" id="ARBA00022679"/>
    </source>
</evidence>
<dbReference type="InterPro" id="IPR013216">
    <property type="entry name" value="Methyltransf_11"/>
</dbReference>
<dbReference type="EMBL" id="CP002000">
    <property type="protein sequence ID" value="ADJ50428.1"/>
    <property type="molecule type" value="Genomic_DNA"/>
</dbReference>